<accession>A0ACC0UJL7</accession>
<comment type="caution">
    <text evidence="1">The sequence shown here is derived from an EMBL/GenBank/DDBJ whole genome shotgun (WGS) entry which is preliminary data.</text>
</comment>
<reference evidence="1" key="1">
    <citation type="submission" date="2021-03" db="EMBL/GenBank/DDBJ databases">
        <title>Evolutionary priming and transition to the ectomycorrhizal habit in an iconic lineage of mushroom-forming fungi: is preadaptation a requirement?</title>
        <authorList>
            <consortium name="DOE Joint Genome Institute"/>
            <person name="Looney B.P."/>
            <person name="Miyauchi S."/>
            <person name="Morin E."/>
            <person name="Drula E."/>
            <person name="Courty P.E."/>
            <person name="Chicoki N."/>
            <person name="Fauchery L."/>
            <person name="Kohler A."/>
            <person name="Kuo A."/>
            <person name="LaButti K."/>
            <person name="Pangilinan J."/>
            <person name="Lipzen A."/>
            <person name="Riley R."/>
            <person name="Andreopoulos W."/>
            <person name="He G."/>
            <person name="Johnson J."/>
            <person name="Barry K.W."/>
            <person name="Grigoriev I.V."/>
            <person name="Nagy L."/>
            <person name="Hibbett D."/>
            <person name="Henrissat B."/>
            <person name="Matheny P.B."/>
            <person name="Labbe J."/>
            <person name="Martin A.F."/>
        </authorList>
    </citation>
    <scope>NUCLEOTIDE SEQUENCE</scope>
    <source>
        <strain evidence="1">BPL698</strain>
    </source>
</reference>
<proteinExistence type="predicted"/>
<dbReference type="Proteomes" id="UP001207468">
    <property type="component" value="Unassembled WGS sequence"/>
</dbReference>
<dbReference type="EMBL" id="JAGFNK010000025">
    <property type="protein sequence ID" value="KAI9511244.1"/>
    <property type="molecule type" value="Genomic_DNA"/>
</dbReference>
<protein>
    <submittedName>
        <fullName evidence="1">Uncharacterized protein</fullName>
    </submittedName>
</protein>
<keyword evidence="2" id="KW-1185">Reference proteome</keyword>
<gene>
    <name evidence="1" type="ORF">F5148DRAFT_1172846</name>
</gene>
<evidence type="ECO:0000313" key="1">
    <source>
        <dbReference type="EMBL" id="KAI9511244.1"/>
    </source>
</evidence>
<evidence type="ECO:0000313" key="2">
    <source>
        <dbReference type="Proteomes" id="UP001207468"/>
    </source>
</evidence>
<organism evidence="1 2">
    <name type="scientific">Russula earlei</name>
    <dbReference type="NCBI Taxonomy" id="71964"/>
    <lineage>
        <taxon>Eukaryota</taxon>
        <taxon>Fungi</taxon>
        <taxon>Dikarya</taxon>
        <taxon>Basidiomycota</taxon>
        <taxon>Agaricomycotina</taxon>
        <taxon>Agaricomycetes</taxon>
        <taxon>Russulales</taxon>
        <taxon>Russulaceae</taxon>
        <taxon>Russula</taxon>
    </lineage>
</organism>
<name>A0ACC0UJL7_9AGAM</name>
<sequence length="640" mass="69306">MFYSPSSLPLGYSSYSPRRSYRPASYYIHDERPSPSAFEDSAFSPLSHALQLPVDPETRYRRALHELQAAEHDFEAHVALERAREIATIREQAAAEVARRERARAIQAEVERIERARSLQVEVEERLAQRRCPRRAHPAFHRTHLPTHALLPALVDADAREASIPRRRPVERFPTRSQAAPSPARDDQETLTLGDLLSLFAGVRPEPQPVSAPQEPTSPLASQPAHQPQPAEAKSQASKRDYAEATLNDILEFFHGIAAQARGHQSTHEPSVPSKPEPVDGTGKGKAKAAPVPEPTIFETLFGERMKGAPDQEVRDLEEAIKLSLQDRDAADAKRSHASKVRRSSPGASSSKVKIGEASSDRDASSAPNPTPASQPISPLTSIRAVRSQFSALESAFKFPPVLDFVHSELAVSQNNAPVRTYEQALNNLLEQLDAIESDGDEEVRDVRREVVREVESALEDVERKVKEKAPQVLVPEIAVRGYDTEPEPASDVASEPTSIPVYQSASPAAVARSSQVVNSDAATAAHASPAKMEASTDDATDAEAAAAFEDPSDSTATITPAPTVPASSPPNTTAAHASAPEAFLTSMSHAHFTFPPKPRNRSSSVSGDVHDDAVLVSDTSEDESVRVGNAEDGWSEVDA</sequence>